<evidence type="ECO:0000313" key="2">
    <source>
        <dbReference type="EMBL" id="KGA19138.1"/>
    </source>
</evidence>
<keyword evidence="1" id="KW-0812">Transmembrane</keyword>
<sequence length="109" mass="12004">MLGGINNGLFFSSFGGFFALAFLALILKWAFGNRGRDKNFIDIPIKAGNKDQYGLLSPLPTPKNYIEAEMLKQKLIEAQIKATLTQTLDGPQLMVFEKDLAIAKAILKA</sequence>
<reference evidence="2" key="1">
    <citation type="submission" date="2014-06" db="EMBL/GenBank/DDBJ databases">
        <title>Key roles for freshwater Actinobacteria revealed by deep metagenomic sequencing.</title>
        <authorList>
            <person name="Ghai R."/>
            <person name="Mizuno C.M."/>
            <person name="Picazo A."/>
            <person name="Camacho A."/>
            <person name="Rodriguez-Valera F."/>
        </authorList>
    </citation>
    <scope>NUCLEOTIDE SEQUENCE</scope>
</reference>
<dbReference type="EMBL" id="JNSL01000034">
    <property type="protein sequence ID" value="KGA19138.1"/>
    <property type="molecule type" value="Genomic_DNA"/>
</dbReference>
<keyword evidence="1" id="KW-1133">Transmembrane helix</keyword>
<protein>
    <submittedName>
        <fullName evidence="2">Uncharacterized protein</fullName>
    </submittedName>
</protein>
<comment type="caution">
    <text evidence="2">The sequence shown here is derived from an EMBL/GenBank/DDBJ whole genome shotgun (WGS) entry which is preliminary data.</text>
</comment>
<gene>
    <name evidence="2" type="ORF">GM51_7100</name>
</gene>
<evidence type="ECO:0000256" key="1">
    <source>
        <dbReference type="SAM" id="Phobius"/>
    </source>
</evidence>
<name>A0A094SKV3_9ZZZZ</name>
<dbReference type="AlphaFoldDB" id="A0A094SKV3"/>
<feature type="transmembrane region" description="Helical" evidence="1">
    <location>
        <begin position="12"/>
        <end position="31"/>
    </location>
</feature>
<keyword evidence="1" id="KW-0472">Membrane</keyword>
<accession>A0A094SKV3</accession>
<proteinExistence type="predicted"/>
<organism evidence="2">
    <name type="scientific">freshwater metagenome</name>
    <dbReference type="NCBI Taxonomy" id="449393"/>
    <lineage>
        <taxon>unclassified sequences</taxon>
        <taxon>metagenomes</taxon>
        <taxon>ecological metagenomes</taxon>
    </lineage>
</organism>